<dbReference type="Pfam" id="PF06628">
    <property type="entry name" value="Catalase-rel"/>
    <property type="match status" value="1"/>
</dbReference>
<keyword evidence="2" id="KW-0575">Peroxidase</keyword>
<evidence type="ECO:0000256" key="7">
    <source>
        <dbReference type="ARBA" id="ARBA00023324"/>
    </source>
</evidence>
<dbReference type="SMART" id="SM01060">
    <property type="entry name" value="Catalase"/>
    <property type="match status" value="1"/>
</dbReference>
<evidence type="ECO:0000313" key="9">
    <source>
        <dbReference type="EMBL" id="AUW30769.1"/>
    </source>
</evidence>
<dbReference type="InterPro" id="IPR011614">
    <property type="entry name" value="Catalase_core"/>
</dbReference>
<dbReference type="GO" id="GO:0042744">
    <property type="term" value="P:hydrogen peroxide catabolic process"/>
    <property type="evidence" value="ECO:0007669"/>
    <property type="project" value="UniProtKB-KW"/>
</dbReference>
<dbReference type="PANTHER" id="PTHR11465:SF13">
    <property type="entry name" value="CATALASE (EUROFUNG)"/>
    <property type="match status" value="1"/>
</dbReference>
<dbReference type="InterPro" id="IPR024708">
    <property type="entry name" value="Catalase_AS"/>
</dbReference>
<evidence type="ECO:0000256" key="4">
    <source>
        <dbReference type="ARBA" id="ARBA00022723"/>
    </source>
</evidence>
<evidence type="ECO:0000256" key="1">
    <source>
        <dbReference type="ARBA" id="ARBA00005329"/>
    </source>
</evidence>
<accession>A0A2K9YD43</accession>
<evidence type="ECO:0000256" key="3">
    <source>
        <dbReference type="ARBA" id="ARBA00022617"/>
    </source>
</evidence>
<dbReference type="Gene3D" id="2.40.180.10">
    <property type="entry name" value="Catalase core domain"/>
    <property type="match status" value="1"/>
</dbReference>
<organism evidence="9">
    <name type="scientific">Cladonia uncialis subsp. uncialis</name>
    <dbReference type="NCBI Taxonomy" id="180999"/>
    <lineage>
        <taxon>Eukaryota</taxon>
        <taxon>Fungi</taxon>
        <taxon>Dikarya</taxon>
        <taxon>Ascomycota</taxon>
        <taxon>Pezizomycotina</taxon>
        <taxon>Lecanoromycetes</taxon>
        <taxon>OSLEUM clade</taxon>
        <taxon>Lecanoromycetidae</taxon>
        <taxon>Lecanorales</taxon>
        <taxon>Lecanorineae</taxon>
        <taxon>Cladoniaceae</taxon>
        <taxon>Cladonia</taxon>
    </lineage>
</organism>
<evidence type="ECO:0000256" key="2">
    <source>
        <dbReference type="ARBA" id="ARBA00022559"/>
    </source>
</evidence>
<dbReference type="InterPro" id="IPR020835">
    <property type="entry name" value="Catalase_sf"/>
</dbReference>
<name>A0A2K9YD43_CLAUC</name>
<dbReference type="EMBL" id="MG777472">
    <property type="protein sequence ID" value="AUW30769.1"/>
    <property type="molecule type" value="Genomic_DNA"/>
</dbReference>
<dbReference type="PRINTS" id="PR00067">
    <property type="entry name" value="CATALASE"/>
</dbReference>
<dbReference type="AlphaFoldDB" id="A0A2K9YD43"/>
<sequence>MEASEQAQPIAVLIIGRHEVFPRMSTADGRIPKDWPSVSYVISNMSFILLATYKRSMVHCITIHFWPIGLPPKSVNMSNAGATSAVQHPLQATASAIAGAGADPRPNRTSLFQSANEGPAEIAAKISGVTLGGKREDDAPYYTNNEGIPWPDPAHSKTVGGLPLVSDTFLLQKQQTFNRSKNLERMVHPCGSGAFGYFECTKGLSDLTKANFLQSAGQKTPIFIRFSTVTLGREFPDSARNPRGFAIKFHTAEGNYDIVGLNFPIFFCRDPIQGPDVIRSQSRNPKNFLLDYDATFDLLACTPEGNHAGLMFFSDHGTPDGWINEHGYGCHTFKWVNKEGKFVYIKYHFLAEHGQKQLSEPEAIRISGEDPDYSKKQLWDAIEEGQEIVWKANVQIMQPDEADAKKLGFDPFDVTKVWPRGQFPMHEFGRLVLNKNPENFHRDVEQAAFSPGSMVPGIEDSPDPLLQFRMFFYRDAQYHRIGVNLHQVPVNCPFMAGSLSSLNFDGQMRVDANHAGRKQYVPNSFKNTFRPDTAEAPYAVADNIVSRKSHYAHEAKKSEYDQATELYRRVMDDKARQHTHSNTAKMLSRVRYPIIQVKKYLAQIYNIAPEYPKAVYDLLPKKDFNFAEVEEMSKSAHEFFKEAKFRPGEDDRLVGYAPSMSIYNM</sequence>
<dbReference type="PROSITE" id="PS00438">
    <property type="entry name" value="CATALASE_2"/>
    <property type="match status" value="1"/>
</dbReference>
<comment type="similarity">
    <text evidence="1">Belongs to the catalase family.</text>
</comment>
<evidence type="ECO:0000256" key="5">
    <source>
        <dbReference type="ARBA" id="ARBA00023002"/>
    </source>
</evidence>
<dbReference type="GO" id="GO:0042542">
    <property type="term" value="P:response to hydrogen peroxide"/>
    <property type="evidence" value="ECO:0007669"/>
    <property type="project" value="TreeGrafter"/>
</dbReference>
<dbReference type="GO" id="GO:0004096">
    <property type="term" value="F:catalase activity"/>
    <property type="evidence" value="ECO:0007669"/>
    <property type="project" value="UniProtKB-EC"/>
</dbReference>
<dbReference type="SUPFAM" id="SSF56634">
    <property type="entry name" value="Heme-dependent catalase-like"/>
    <property type="match status" value="1"/>
</dbReference>
<dbReference type="PROSITE" id="PS51402">
    <property type="entry name" value="CATALASE_3"/>
    <property type="match status" value="1"/>
</dbReference>
<evidence type="ECO:0000256" key="6">
    <source>
        <dbReference type="ARBA" id="ARBA00023004"/>
    </source>
</evidence>
<keyword evidence="4" id="KW-0479">Metal-binding</keyword>
<dbReference type="InterPro" id="IPR010582">
    <property type="entry name" value="Catalase_immune_responsive"/>
</dbReference>
<dbReference type="GO" id="GO:0020037">
    <property type="term" value="F:heme binding"/>
    <property type="evidence" value="ECO:0007669"/>
    <property type="project" value="InterPro"/>
</dbReference>
<feature type="domain" description="Catalase core" evidence="8">
    <location>
        <begin position="143"/>
        <end position="529"/>
    </location>
</feature>
<keyword evidence="5" id="KW-0560">Oxidoreductase</keyword>
<reference evidence="9" key="1">
    <citation type="submission" date="2017-12" db="EMBL/GenBank/DDBJ databases">
        <title>Genome Sequencing Reveals a Rich Biosynthetic Potential.</title>
        <authorList>
            <person name="Bertrand R.L."/>
            <person name="Abdel-Hameed M.E."/>
            <person name="Sorensen J.L."/>
        </authorList>
    </citation>
    <scope>NUCLEOTIDE SEQUENCE</scope>
</reference>
<evidence type="ECO:0000259" key="8">
    <source>
        <dbReference type="SMART" id="SM01060"/>
    </source>
</evidence>
<dbReference type="InterPro" id="IPR018028">
    <property type="entry name" value="Catalase"/>
</dbReference>
<dbReference type="GO" id="GO:0046872">
    <property type="term" value="F:metal ion binding"/>
    <property type="evidence" value="ECO:0007669"/>
    <property type="project" value="UniProtKB-KW"/>
</dbReference>
<dbReference type="GO" id="GO:0005739">
    <property type="term" value="C:mitochondrion"/>
    <property type="evidence" value="ECO:0007669"/>
    <property type="project" value="TreeGrafter"/>
</dbReference>
<dbReference type="Pfam" id="PF00199">
    <property type="entry name" value="Catalase"/>
    <property type="match status" value="1"/>
</dbReference>
<keyword evidence="3" id="KW-0349">Heme</keyword>
<keyword evidence="6" id="KW-0408">Iron</keyword>
<dbReference type="PANTHER" id="PTHR11465">
    <property type="entry name" value="CATALASE"/>
    <property type="match status" value="1"/>
</dbReference>
<dbReference type="GO" id="GO:0005777">
    <property type="term" value="C:peroxisome"/>
    <property type="evidence" value="ECO:0007669"/>
    <property type="project" value="TreeGrafter"/>
</dbReference>
<protein>
    <submittedName>
        <fullName evidence="9">Putative heme-dependent catalase</fullName>
    </submittedName>
</protein>
<proteinExistence type="inferred from homology"/>
<keyword evidence="7" id="KW-0376">Hydrogen peroxide</keyword>
<dbReference type="FunFam" id="2.40.180.10:FF:000014">
    <property type="entry name" value="Catalase (Eurofung)"/>
    <property type="match status" value="1"/>
</dbReference>